<keyword evidence="5" id="KW-0653">Protein transport</keyword>
<evidence type="ECO:0000256" key="7">
    <source>
        <dbReference type="ARBA" id="ARBA00023136"/>
    </source>
</evidence>
<dbReference type="NCBIfam" id="TIGR03592">
    <property type="entry name" value="yidC_oxa1_cterm"/>
    <property type="match status" value="1"/>
</dbReference>
<evidence type="ECO:0000256" key="3">
    <source>
        <dbReference type="ARBA" id="ARBA00022475"/>
    </source>
</evidence>
<dbReference type="RefSeq" id="WP_092478697.1">
    <property type="nucleotide sequence ID" value="NZ_FOHN01000027.1"/>
</dbReference>
<dbReference type="PANTHER" id="PTHR12428">
    <property type="entry name" value="OXA1"/>
    <property type="match status" value="1"/>
</dbReference>
<dbReference type="InterPro" id="IPR047196">
    <property type="entry name" value="YidC_ALB_C"/>
</dbReference>
<evidence type="ECO:0000256" key="9">
    <source>
        <dbReference type="RuleBase" id="RU003945"/>
    </source>
</evidence>
<keyword evidence="4 9" id="KW-0812">Transmembrane</keyword>
<reference evidence="12 13" key="1">
    <citation type="submission" date="2016-10" db="EMBL/GenBank/DDBJ databases">
        <authorList>
            <person name="de Groot N.N."/>
        </authorList>
    </citation>
    <scope>NUCLEOTIDE SEQUENCE [LARGE SCALE GENOMIC DNA]</scope>
    <source>
        <strain evidence="12 13">DSM 1801</strain>
    </source>
</reference>
<feature type="transmembrane region" description="Helical" evidence="10">
    <location>
        <begin position="110"/>
        <end position="131"/>
    </location>
</feature>
<dbReference type="GO" id="GO:0005886">
    <property type="term" value="C:plasma membrane"/>
    <property type="evidence" value="ECO:0007669"/>
    <property type="project" value="UniProtKB-SubCell"/>
</dbReference>
<evidence type="ECO:0000259" key="11">
    <source>
        <dbReference type="Pfam" id="PF02096"/>
    </source>
</evidence>
<keyword evidence="8" id="KW-0143">Chaperone</keyword>
<comment type="similarity">
    <text evidence="9">Belongs to the OXA1/ALB3/YidC family.</text>
</comment>
<comment type="subcellular location">
    <subcellularLocation>
        <location evidence="1">Cell membrane</location>
        <topology evidence="1">Multi-pass membrane protein</topology>
    </subcellularLocation>
    <subcellularLocation>
        <location evidence="9">Membrane</location>
        <topology evidence="9">Multi-pass membrane protein</topology>
    </subcellularLocation>
</comment>
<keyword evidence="2" id="KW-0813">Transport</keyword>
<dbReference type="Pfam" id="PF02096">
    <property type="entry name" value="60KD_IMP"/>
    <property type="match status" value="1"/>
</dbReference>
<evidence type="ECO:0000313" key="13">
    <source>
        <dbReference type="Proteomes" id="UP000199800"/>
    </source>
</evidence>
<protein>
    <submittedName>
        <fullName evidence="12">YidC/Oxa1 family membrane protein insertase</fullName>
    </submittedName>
</protein>
<keyword evidence="6 10" id="KW-1133">Transmembrane helix</keyword>
<dbReference type="AlphaFoldDB" id="A0A1I0F1B3"/>
<dbReference type="GO" id="GO:0051205">
    <property type="term" value="P:protein insertion into membrane"/>
    <property type="evidence" value="ECO:0007669"/>
    <property type="project" value="TreeGrafter"/>
</dbReference>
<evidence type="ECO:0000256" key="6">
    <source>
        <dbReference type="ARBA" id="ARBA00022989"/>
    </source>
</evidence>
<evidence type="ECO:0000313" key="12">
    <source>
        <dbReference type="EMBL" id="SET51769.1"/>
    </source>
</evidence>
<evidence type="ECO:0000256" key="10">
    <source>
        <dbReference type="SAM" id="Phobius"/>
    </source>
</evidence>
<sequence length="418" mass="46779">MVKLFLTQDQGKIIGPFAILLGFVINALYKFLELFHIQSSAWTIVLMTFIVNGLMIPLTMKQQKSSKLQSRMAPELNAIQKKYKGKQDQQSMLAQQAETRAVYEKYGTNMMSGCLPLLITMPILFALYRVIYNIPAYVDSVNSLYKEVAVLIQGSNGYVDVLQDYLKHVQLSTKSWGNIAQALSASNENSVNYIIDILAKLNPDQWTSLAKDFPDITSQINSHYVSIQHVNSFLGMDITSTPSLRSISVIIPILAVVTQMISTKLMTVNNSIDSDNPAAATMKSMNVTMPIVSGIMGLFLPIGVGLYWVAGSVFRIIQQFFFNKYFEKLDIDELIEKNREKAQRKRERRGISSEQALQQYANQKPAKVNTARDFADAVKTSNKKISSSNEVKDYKKGSVTYDPNSISSIANMLGGKKE</sequence>
<dbReference type="Proteomes" id="UP000199800">
    <property type="component" value="Unassembled WGS sequence"/>
</dbReference>
<feature type="domain" description="Membrane insertase YidC/Oxa/ALB C-terminal" evidence="11">
    <location>
        <begin position="41"/>
        <end position="324"/>
    </location>
</feature>
<dbReference type="OrthoDB" id="9780552at2"/>
<feature type="transmembrane region" description="Helical" evidence="10">
    <location>
        <begin position="41"/>
        <end position="60"/>
    </location>
</feature>
<keyword evidence="13" id="KW-1185">Reference proteome</keyword>
<feature type="transmembrane region" description="Helical" evidence="10">
    <location>
        <begin position="287"/>
        <end position="310"/>
    </location>
</feature>
<dbReference type="STRING" id="29364.SAMN04487772_12713"/>
<feature type="transmembrane region" description="Helical" evidence="10">
    <location>
        <begin position="246"/>
        <end position="266"/>
    </location>
</feature>
<feature type="transmembrane region" description="Helical" evidence="10">
    <location>
        <begin position="12"/>
        <end position="29"/>
    </location>
</feature>
<dbReference type="InterPro" id="IPR028055">
    <property type="entry name" value="YidC/Oxa/ALB_C"/>
</dbReference>
<dbReference type="InterPro" id="IPR001708">
    <property type="entry name" value="YidC/ALB3/OXA1/COX18"/>
</dbReference>
<evidence type="ECO:0000256" key="4">
    <source>
        <dbReference type="ARBA" id="ARBA00022692"/>
    </source>
</evidence>
<organism evidence="12 13">
    <name type="scientific">[Clostridium] polysaccharolyticum</name>
    <dbReference type="NCBI Taxonomy" id="29364"/>
    <lineage>
        <taxon>Bacteria</taxon>
        <taxon>Bacillati</taxon>
        <taxon>Bacillota</taxon>
        <taxon>Clostridia</taxon>
        <taxon>Lachnospirales</taxon>
        <taxon>Lachnospiraceae</taxon>
    </lineage>
</organism>
<evidence type="ECO:0000256" key="5">
    <source>
        <dbReference type="ARBA" id="ARBA00022927"/>
    </source>
</evidence>
<gene>
    <name evidence="12" type="ORF">SAMN04487772_12713</name>
</gene>
<dbReference type="GO" id="GO:0015031">
    <property type="term" value="P:protein transport"/>
    <property type="evidence" value="ECO:0007669"/>
    <property type="project" value="UniProtKB-KW"/>
</dbReference>
<keyword evidence="3" id="KW-1003">Cell membrane</keyword>
<evidence type="ECO:0000256" key="8">
    <source>
        <dbReference type="ARBA" id="ARBA00023186"/>
    </source>
</evidence>
<name>A0A1I0F1B3_9FIRM</name>
<dbReference type="PANTHER" id="PTHR12428:SF65">
    <property type="entry name" value="CYTOCHROME C OXIDASE ASSEMBLY PROTEIN COX18, MITOCHONDRIAL"/>
    <property type="match status" value="1"/>
</dbReference>
<keyword evidence="7 10" id="KW-0472">Membrane</keyword>
<evidence type="ECO:0000256" key="1">
    <source>
        <dbReference type="ARBA" id="ARBA00004651"/>
    </source>
</evidence>
<accession>A0A1I0F1B3</accession>
<evidence type="ECO:0000256" key="2">
    <source>
        <dbReference type="ARBA" id="ARBA00022448"/>
    </source>
</evidence>
<dbReference type="GO" id="GO:0032977">
    <property type="term" value="F:membrane insertase activity"/>
    <property type="evidence" value="ECO:0007669"/>
    <property type="project" value="InterPro"/>
</dbReference>
<proteinExistence type="inferred from homology"/>
<dbReference type="EMBL" id="FOHN01000027">
    <property type="protein sequence ID" value="SET51769.1"/>
    <property type="molecule type" value="Genomic_DNA"/>
</dbReference>
<dbReference type="CDD" id="cd20070">
    <property type="entry name" value="5TM_YidC_Alb3"/>
    <property type="match status" value="1"/>
</dbReference>